<comment type="caution">
    <text evidence="1">The sequence shown here is derived from an EMBL/GenBank/DDBJ whole genome shotgun (WGS) entry which is preliminary data.</text>
</comment>
<name>A0ACC0UJF4_9AGAM</name>
<reference evidence="1" key="1">
    <citation type="submission" date="2021-03" db="EMBL/GenBank/DDBJ databases">
        <title>Evolutionary priming and transition to the ectomycorrhizal habit in an iconic lineage of mushroom-forming fungi: is preadaptation a requirement?</title>
        <authorList>
            <consortium name="DOE Joint Genome Institute"/>
            <person name="Looney B.P."/>
            <person name="Miyauchi S."/>
            <person name="Morin E."/>
            <person name="Drula E."/>
            <person name="Courty P.E."/>
            <person name="Chicoki N."/>
            <person name="Fauchery L."/>
            <person name="Kohler A."/>
            <person name="Kuo A."/>
            <person name="LaButti K."/>
            <person name="Pangilinan J."/>
            <person name="Lipzen A."/>
            <person name="Riley R."/>
            <person name="Andreopoulos W."/>
            <person name="He G."/>
            <person name="Johnson J."/>
            <person name="Barry K.W."/>
            <person name="Grigoriev I.V."/>
            <person name="Nagy L."/>
            <person name="Hibbett D."/>
            <person name="Henrissat B."/>
            <person name="Matheny P.B."/>
            <person name="Labbe J."/>
            <person name="Martin A.F."/>
        </authorList>
    </citation>
    <scope>NUCLEOTIDE SEQUENCE</scope>
    <source>
        <strain evidence="1">BPL698</strain>
    </source>
</reference>
<evidence type="ECO:0000313" key="1">
    <source>
        <dbReference type="EMBL" id="KAI9511242.1"/>
    </source>
</evidence>
<dbReference type="Proteomes" id="UP001207468">
    <property type="component" value="Unassembled WGS sequence"/>
</dbReference>
<proteinExistence type="predicted"/>
<evidence type="ECO:0000313" key="2">
    <source>
        <dbReference type="Proteomes" id="UP001207468"/>
    </source>
</evidence>
<organism evidence="1 2">
    <name type="scientific">Russula earlei</name>
    <dbReference type="NCBI Taxonomy" id="71964"/>
    <lineage>
        <taxon>Eukaryota</taxon>
        <taxon>Fungi</taxon>
        <taxon>Dikarya</taxon>
        <taxon>Basidiomycota</taxon>
        <taxon>Agaricomycotina</taxon>
        <taxon>Agaricomycetes</taxon>
        <taxon>Russulales</taxon>
        <taxon>Russulaceae</taxon>
        <taxon>Russula</taxon>
    </lineage>
</organism>
<sequence length="203" mass="22825">MKKSYPSSYAKIPSDGASSTPPTFRVDKSVISPPLPDSHLARIHSNEFSEYLAVHLERERSDQTNPRRNARQKLTRLTGHQFHELCTDVYDELVRRKSNSDTNQVPFLHFQKGFHPKRNQARQKLSTLATSRFQDLSSDVLWEIGRRFPECKGEPSSGSLHDNFPSFGIPNTPPERFSPFGGSTSENPPSGGALVAETTRTVM</sequence>
<protein>
    <submittedName>
        <fullName evidence="1">Uncharacterized protein</fullName>
    </submittedName>
</protein>
<keyword evidence="2" id="KW-1185">Reference proteome</keyword>
<gene>
    <name evidence="1" type="ORF">F5148DRAFT_1172823</name>
</gene>
<accession>A0ACC0UJF4</accession>
<dbReference type="EMBL" id="JAGFNK010000025">
    <property type="protein sequence ID" value="KAI9511242.1"/>
    <property type="molecule type" value="Genomic_DNA"/>
</dbReference>